<dbReference type="EMBL" id="CAJPDQ010000013">
    <property type="protein sequence ID" value="CAF9918184.1"/>
    <property type="molecule type" value="Genomic_DNA"/>
</dbReference>
<name>A0A8H3F564_9LECA</name>
<reference evidence="1" key="1">
    <citation type="submission" date="2021-03" db="EMBL/GenBank/DDBJ databases">
        <authorList>
            <person name="Tagirdzhanova G."/>
        </authorList>
    </citation>
    <scope>NUCLEOTIDE SEQUENCE</scope>
</reference>
<proteinExistence type="predicted"/>
<organism evidence="1 2">
    <name type="scientific">Gomphillus americanus</name>
    <dbReference type="NCBI Taxonomy" id="1940652"/>
    <lineage>
        <taxon>Eukaryota</taxon>
        <taxon>Fungi</taxon>
        <taxon>Dikarya</taxon>
        <taxon>Ascomycota</taxon>
        <taxon>Pezizomycotina</taxon>
        <taxon>Lecanoromycetes</taxon>
        <taxon>OSLEUM clade</taxon>
        <taxon>Ostropomycetidae</taxon>
        <taxon>Ostropales</taxon>
        <taxon>Graphidaceae</taxon>
        <taxon>Gomphilloideae</taxon>
        <taxon>Gomphillus</taxon>
    </lineage>
</organism>
<evidence type="ECO:0000313" key="2">
    <source>
        <dbReference type="Proteomes" id="UP000664169"/>
    </source>
</evidence>
<protein>
    <submittedName>
        <fullName evidence="1">Uncharacterized protein</fullName>
    </submittedName>
</protein>
<dbReference type="Proteomes" id="UP000664169">
    <property type="component" value="Unassembled WGS sequence"/>
</dbReference>
<dbReference type="OrthoDB" id="4958164at2759"/>
<evidence type="ECO:0000313" key="1">
    <source>
        <dbReference type="EMBL" id="CAF9918184.1"/>
    </source>
</evidence>
<sequence>MEAPPEITRFEHKIMLHGGQSFRSSLTPNALHISKESRETTRSTSKARLVELVRENGRLRQELAQHKASLQAMGMFWEKVQQAFNSLKDGFVELSERIALAEDALLVQYGIMSAETEDLTQL</sequence>
<comment type="caution">
    <text evidence="1">The sequence shown here is derived from an EMBL/GenBank/DDBJ whole genome shotgun (WGS) entry which is preliminary data.</text>
</comment>
<gene>
    <name evidence="1" type="ORF">GOMPHAMPRED_001444</name>
</gene>
<keyword evidence="2" id="KW-1185">Reference proteome</keyword>
<dbReference type="AlphaFoldDB" id="A0A8H3F564"/>
<accession>A0A8H3F564</accession>